<keyword evidence="14" id="KW-1185">Reference proteome</keyword>
<dbReference type="Pfam" id="PF13609">
    <property type="entry name" value="Porin_4"/>
    <property type="match status" value="1"/>
</dbReference>
<keyword evidence="3" id="KW-0813">Transport</keyword>
<dbReference type="PANTHER" id="PTHR34501:SF9">
    <property type="entry name" value="MAJOR OUTER MEMBRANE PROTEIN P.IA"/>
    <property type="match status" value="1"/>
</dbReference>
<dbReference type="PANTHER" id="PTHR34501">
    <property type="entry name" value="PROTEIN YDDL-RELATED"/>
    <property type="match status" value="1"/>
</dbReference>
<dbReference type="GO" id="GO:0015288">
    <property type="term" value="F:porin activity"/>
    <property type="evidence" value="ECO:0007669"/>
    <property type="project" value="UniProtKB-KW"/>
</dbReference>
<dbReference type="InterPro" id="IPR050298">
    <property type="entry name" value="Gram-neg_bact_OMP"/>
</dbReference>
<keyword evidence="8" id="KW-0626">Porin</keyword>
<dbReference type="Gene3D" id="2.40.160.10">
    <property type="entry name" value="Porin"/>
    <property type="match status" value="1"/>
</dbReference>
<evidence type="ECO:0000256" key="8">
    <source>
        <dbReference type="ARBA" id="ARBA00023114"/>
    </source>
</evidence>
<gene>
    <name evidence="13" type="ordered locus">Bphy_6355</name>
</gene>
<evidence type="ECO:0000256" key="6">
    <source>
        <dbReference type="ARBA" id="ARBA00022729"/>
    </source>
</evidence>
<dbReference type="InterPro" id="IPR023614">
    <property type="entry name" value="Porin_dom_sf"/>
</dbReference>
<keyword evidence="4" id="KW-1134">Transmembrane beta strand</keyword>
<evidence type="ECO:0000256" key="9">
    <source>
        <dbReference type="ARBA" id="ARBA00023136"/>
    </source>
</evidence>
<dbReference type="Proteomes" id="UP000001192">
    <property type="component" value="Plasmid pBPHY01"/>
</dbReference>
<evidence type="ECO:0000313" key="13">
    <source>
        <dbReference type="EMBL" id="ACC75386.1"/>
    </source>
</evidence>
<evidence type="ECO:0000256" key="1">
    <source>
        <dbReference type="ARBA" id="ARBA00004571"/>
    </source>
</evidence>
<dbReference type="SUPFAM" id="SSF56935">
    <property type="entry name" value="Porins"/>
    <property type="match status" value="1"/>
</dbReference>
<dbReference type="EMBL" id="CP001045">
    <property type="protein sequence ID" value="ACC75386.1"/>
    <property type="molecule type" value="Genomic_DNA"/>
</dbReference>
<reference evidence="14" key="1">
    <citation type="journal article" date="2014" name="Stand. Genomic Sci.">
        <title>Complete genome sequence of Burkholderia phymatum STM815(T), a broad host range and efficient nitrogen-fixing symbiont of Mimosa species.</title>
        <authorList>
            <person name="Moulin L."/>
            <person name="Klonowska A."/>
            <person name="Caroline B."/>
            <person name="Booth K."/>
            <person name="Vriezen J.A."/>
            <person name="Melkonian R."/>
            <person name="James E.K."/>
            <person name="Young J.P."/>
            <person name="Bena G."/>
            <person name="Hauser L."/>
            <person name="Land M."/>
            <person name="Kyrpides N."/>
            <person name="Bruce D."/>
            <person name="Chain P."/>
            <person name="Copeland A."/>
            <person name="Pitluck S."/>
            <person name="Woyke T."/>
            <person name="Lizotte-Waniewski M."/>
            <person name="Bristow J."/>
            <person name="Riley M."/>
        </authorList>
    </citation>
    <scope>NUCLEOTIDE SEQUENCE [LARGE SCALE GENOMIC DNA]</scope>
    <source>
        <strain evidence="14">DSM 17167 / CIP 108236 / LMG 21445 / STM815</strain>
        <plasmid evidence="14">Plasmid pBPHY01</plasmid>
    </source>
</reference>
<evidence type="ECO:0000256" key="5">
    <source>
        <dbReference type="ARBA" id="ARBA00022692"/>
    </source>
</evidence>
<dbReference type="GO" id="GO:0006811">
    <property type="term" value="P:monoatomic ion transport"/>
    <property type="evidence" value="ECO:0007669"/>
    <property type="project" value="UniProtKB-KW"/>
</dbReference>
<keyword evidence="13" id="KW-0614">Plasmid</keyword>
<evidence type="ECO:0000313" key="14">
    <source>
        <dbReference type="Proteomes" id="UP000001192"/>
    </source>
</evidence>
<keyword evidence="6 11" id="KW-0732">Signal</keyword>
<keyword evidence="7" id="KW-0406">Ion transport</keyword>
<evidence type="ECO:0000259" key="12">
    <source>
        <dbReference type="Pfam" id="PF13609"/>
    </source>
</evidence>
<name>B2JWQ9_PARP8</name>
<proteinExistence type="predicted"/>
<evidence type="ECO:0000256" key="7">
    <source>
        <dbReference type="ARBA" id="ARBA00023065"/>
    </source>
</evidence>
<dbReference type="OrthoDB" id="8676354at2"/>
<dbReference type="HOGENOM" id="CLU_038238_2_2_4"/>
<protein>
    <submittedName>
        <fullName evidence="13">Porin Gram-negative type</fullName>
    </submittedName>
</protein>
<evidence type="ECO:0000256" key="4">
    <source>
        <dbReference type="ARBA" id="ARBA00022452"/>
    </source>
</evidence>
<dbReference type="GO" id="GO:0009279">
    <property type="term" value="C:cell outer membrane"/>
    <property type="evidence" value="ECO:0007669"/>
    <property type="project" value="UniProtKB-SubCell"/>
</dbReference>
<geneLocation type="plasmid" evidence="13 14">
    <name>pBPHY01</name>
</geneLocation>
<evidence type="ECO:0000256" key="3">
    <source>
        <dbReference type="ARBA" id="ARBA00022448"/>
    </source>
</evidence>
<dbReference type="RefSeq" id="WP_012405545.1">
    <property type="nucleotide sequence ID" value="NC_010625.1"/>
</dbReference>
<dbReference type="InterPro" id="IPR033900">
    <property type="entry name" value="Gram_neg_porin_domain"/>
</dbReference>
<feature type="signal peptide" evidence="11">
    <location>
        <begin position="1"/>
        <end position="23"/>
    </location>
</feature>
<organism evidence="13 14">
    <name type="scientific">Paraburkholderia phymatum (strain DSM 17167 / CIP 108236 / LMG 21445 / STM815)</name>
    <name type="common">Burkholderia phymatum</name>
    <dbReference type="NCBI Taxonomy" id="391038"/>
    <lineage>
        <taxon>Bacteria</taxon>
        <taxon>Pseudomonadati</taxon>
        <taxon>Pseudomonadota</taxon>
        <taxon>Betaproteobacteria</taxon>
        <taxon>Burkholderiales</taxon>
        <taxon>Burkholderiaceae</taxon>
        <taxon>Paraburkholderia</taxon>
    </lineage>
</organism>
<dbReference type="AlphaFoldDB" id="B2JWQ9"/>
<comment type="subunit">
    <text evidence="2">Homotrimer.</text>
</comment>
<keyword evidence="5" id="KW-0812">Transmembrane</keyword>
<keyword evidence="10" id="KW-0998">Cell outer membrane</keyword>
<evidence type="ECO:0000256" key="11">
    <source>
        <dbReference type="SAM" id="SignalP"/>
    </source>
</evidence>
<accession>B2JWQ9</accession>
<keyword evidence="9" id="KW-0472">Membrane</keyword>
<sequence length="398" mass="42056" precursor="true">MKVKLKTTASAAALLAVAGAAHAQSSVTLYGTIDSGLLWQNTSAANFLPVASKNPNLGHIFRFKDGGLYSSLWGLKGSEDIGGGYKVNFRLQGSFDSGTGKFQLSDTPNAPALFNQIATVGVSGPFGKFDMGRQLAPMAYAFADTDVRNAWFFGSVLTAWLTMNQQSGWTANSTNGSIGALYDSNALVYNSPTFYGFSAALEYAPGGVAGHFQGGTRESAVLKYSNYGLNLAAVYYNGHDASPYPYPTAGNPGATPIPATGQNNNRFVYFGGKYTWKGLSVSGSFSNGRNPANPNGNLAAGVASGDFDMWTGGIGYRFSPAFELTSGVYYVKDEKHNQNQSTAYVLGADYNLSKTTTLYAQGGYVSNRGTMNQTLVYGQPVAVGKNTAAGMLGIRHAF</sequence>
<dbReference type="GO" id="GO:0046930">
    <property type="term" value="C:pore complex"/>
    <property type="evidence" value="ECO:0007669"/>
    <property type="project" value="UniProtKB-KW"/>
</dbReference>
<comment type="subcellular location">
    <subcellularLocation>
        <location evidence="1">Cell outer membrane</location>
        <topology evidence="1">Multi-pass membrane protein</topology>
    </subcellularLocation>
</comment>
<evidence type="ECO:0000256" key="10">
    <source>
        <dbReference type="ARBA" id="ARBA00023237"/>
    </source>
</evidence>
<evidence type="ECO:0000256" key="2">
    <source>
        <dbReference type="ARBA" id="ARBA00011233"/>
    </source>
</evidence>
<dbReference type="KEGG" id="bph:Bphy_6355"/>
<feature type="chain" id="PRO_5002778241" evidence="11">
    <location>
        <begin position="24"/>
        <end position="398"/>
    </location>
</feature>
<dbReference type="CDD" id="cd00342">
    <property type="entry name" value="gram_neg_porins"/>
    <property type="match status" value="1"/>
</dbReference>
<feature type="domain" description="Porin" evidence="12">
    <location>
        <begin position="11"/>
        <end position="369"/>
    </location>
</feature>